<accession>A0A0B2ADB7</accession>
<dbReference type="Proteomes" id="UP000030982">
    <property type="component" value="Unassembled WGS sequence"/>
</dbReference>
<dbReference type="EMBL" id="JTDL01000140">
    <property type="protein sequence ID" value="KHL01584.1"/>
    <property type="molecule type" value="Genomic_DNA"/>
</dbReference>
<dbReference type="STRING" id="1338436.LK10_15135"/>
<proteinExistence type="predicted"/>
<feature type="compositionally biased region" description="Polar residues" evidence="1">
    <location>
        <begin position="61"/>
        <end position="74"/>
    </location>
</feature>
<organism evidence="2 3">
    <name type="scientific">Sinomonas humi</name>
    <dbReference type="NCBI Taxonomy" id="1338436"/>
    <lineage>
        <taxon>Bacteria</taxon>
        <taxon>Bacillati</taxon>
        <taxon>Actinomycetota</taxon>
        <taxon>Actinomycetes</taxon>
        <taxon>Micrococcales</taxon>
        <taxon>Micrococcaceae</taxon>
        <taxon>Sinomonas</taxon>
    </lineage>
</organism>
<keyword evidence="3" id="KW-1185">Reference proteome</keyword>
<dbReference type="RefSeq" id="WP_043125324.1">
    <property type="nucleotide sequence ID" value="NZ_JTDL01000140.1"/>
</dbReference>
<sequence length="162" mass="17221">MPGETPAKAVSARKASRSRVATKKDANRIAAAKAYVVAMKKAGEEVPESVKKLARMADEPGTTSRKVPTSRTVTKNAANRAAAAKAYIVAMKKAGQEVPDSVKKLAKMADETGNTPKNVPTSRVMSKREANRIAAAKVYVAAMKKAGNDVPESVRKLAQRDT</sequence>
<reference evidence="2 3" key="1">
    <citation type="submission" date="2014-09" db="EMBL/GenBank/DDBJ databases">
        <title>Genome sequence of Sinomonas sp. MUSC 117.</title>
        <authorList>
            <person name="Lee L.-H."/>
        </authorList>
    </citation>
    <scope>NUCLEOTIDE SEQUENCE [LARGE SCALE GENOMIC DNA]</scope>
    <source>
        <strain evidence="2 3">MUSC 117</strain>
    </source>
</reference>
<gene>
    <name evidence="2" type="ORF">LK10_15135</name>
</gene>
<evidence type="ECO:0000256" key="1">
    <source>
        <dbReference type="SAM" id="MobiDB-lite"/>
    </source>
</evidence>
<comment type="caution">
    <text evidence="2">The sequence shown here is derived from an EMBL/GenBank/DDBJ whole genome shotgun (WGS) entry which is preliminary data.</text>
</comment>
<feature type="region of interest" description="Disordered" evidence="1">
    <location>
        <begin position="108"/>
        <end position="128"/>
    </location>
</feature>
<name>A0A0B2ADB7_9MICC</name>
<dbReference type="AlphaFoldDB" id="A0A0B2ADB7"/>
<protein>
    <submittedName>
        <fullName evidence="2">Uncharacterized protein</fullName>
    </submittedName>
</protein>
<evidence type="ECO:0000313" key="3">
    <source>
        <dbReference type="Proteomes" id="UP000030982"/>
    </source>
</evidence>
<evidence type="ECO:0000313" key="2">
    <source>
        <dbReference type="EMBL" id="KHL01584.1"/>
    </source>
</evidence>
<feature type="compositionally biased region" description="Polar residues" evidence="1">
    <location>
        <begin position="112"/>
        <end position="124"/>
    </location>
</feature>
<feature type="region of interest" description="Disordered" evidence="1">
    <location>
        <begin position="54"/>
        <end position="77"/>
    </location>
</feature>
<feature type="region of interest" description="Disordered" evidence="1">
    <location>
        <begin position="1"/>
        <end position="25"/>
    </location>
</feature>